<dbReference type="Proteomes" id="UP000593561">
    <property type="component" value="Unassembled WGS sequence"/>
</dbReference>
<dbReference type="EMBL" id="JABFAC010242892">
    <property type="protein sequence ID" value="MBA0635703.1"/>
    <property type="molecule type" value="Genomic_DNA"/>
</dbReference>
<accession>A0A7J8TC25</accession>
<reference evidence="1 2" key="1">
    <citation type="journal article" date="2019" name="Genome Biol. Evol.">
        <title>Insights into the evolution of the New World diploid cottons (Gossypium, subgenus Houzingenia) based on genome sequencing.</title>
        <authorList>
            <person name="Grover C.E."/>
            <person name="Arick M.A. 2nd"/>
            <person name="Thrash A."/>
            <person name="Conover J.L."/>
            <person name="Sanders W.S."/>
            <person name="Peterson D.G."/>
            <person name="Frelichowski J.E."/>
            <person name="Scheffler J.A."/>
            <person name="Scheffler B.E."/>
            <person name="Wendel J.F."/>
        </authorList>
    </citation>
    <scope>NUCLEOTIDE SEQUENCE [LARGE SCALE GENOMIC DNA]</scope>
    <source>
        <strain evidence="1">27</strain>
        <tissue evidence="1">Leaf</tissue>
    </source>
</reference>
<proteinExistence type="predicted"/>
<protein>
    <submittedName>
        <fullName evidence="1">Uncharacterized protein</fullName>
    </submittedName>
</protein>
<dbReference type="PANTHER" id="PTHR48200">
    <property type="entry name" value="PROTEIN, PUTATIVE-RELATED"/>
    <property type="match status" value="1"/>
</dbReference>
<dbReference type="PANTHER" id="PTHR48200:SF1">
    <property type="entry name" value="AMINOTRANSFERASE-LIKE PLANT MOBILE DOMAIN-CONTAINING PROTEIN"/>
    <property type="match status" value="1"/>
</dbReference>
<sequence length="132" mass="15671">MAIFQNLQEEDIEWRAPWLLSDEILYRSMQFVPVTQGLAECEFSYRGDGYRKRVHEMVSAWSHTRRMKRLAVGLMTTPEYSEWWKLEANKLRKGQNKAEEELGSLKTDYKKLCLSMRTAGFGKTSEQWREKI</sequence>
<comment type="caution">
    <text evidence="1">The sequence shown here is derived from an EMBL/GenBank/DDBJ whole genome shotgun (WGS) entry which is preliminary data.</text>
</comment>
<evidence type="ECO:0000313" key="2">
    <source>
        <dbReference type="Proteomes" id="UP000593561"/>
    </source>
</evidence>
<dbReference type="AlphaFoldDB" id="A0A7J8TC25"/>
<name>A0A7J8TC25_GOSDV</name>
<keyword evidence="2" id="KW-1185">Reference proteome</keyword>
<gene>
    <name evidence="1" type="ORF">Godav_000088</name>
</gene>
<organism evidence="1 2">
    <name type="scientific">Gossypium davidsonii</name>
    <name type="common">Davidson's cotton</name>
    <name type="synonym">Gossypium klotzschianum subsp. davidsonii</name>
    <dbReference type="NCBI Taxonomy" id="34287"/>
    <lineage>
        <taxon>Eukaryota</taxon>
        <taxon>Viridiplantae</taxon>
        <taxon>Streptophyta</taxon>
        <taxon>Embryophyta</taxon>
        <taxon>Tracheophyta</taxon>
        <taxon>Spermatophyta</taxon>
        <taxon>Magnoliopsida</taxon>
        <taxon>eudicotyledons</taxon>
        <taxon>Gunneridae</taxon>
        <taxon>Pentapetalae</taxon>
        <taxon>rosids</taxon>
        <taxon>malvids</taxon>
        <taxon>Malvales</taxon>
        <taxon>Malvaceae</taxon>
        <taxon>Malvoideae</taxon>
        <taxon>Gossypium</taxon>
    </lineage>
</organism>
<evidence type="ECO:0000313" key="1">
    <source>
        <dbReference type="EMBL" id="MBA0635703.1"/>
    </source>
</evidence>